<sequence length="150" mass="16802">MLVEMKVEGLLFDPRSNMYILLLKEADGPDTLPIWIGKPEADSIALAIGKVATPRPLTHDLICNMMDALIVKPTRIVITQIMDNTYYALIYVTDGKKEVPVDARPSDAVAVALRTNSPIFVEDDVMSLKQNEELDDWLKNLKPEDFGNIM</sequence>
<comment type="caution">
    <text evidence="2">The sequence shown here is derived from an EMBL/GenBank/DDBJ whole genome shotgun (WGS) entry which is preliminary data.</text>
</comment>
<dbReference type="EMBL" id="LAZR01010835">
    <property type="protein sequence ID" value="KKM64783.1"/>
    <property type="molecule type" value="Genomic_DNA"/>
</dbReference>
<name>A0A0F9J5J6_9ZZZZ</name>
<feature type="domain" description="BFN" evidence="1">
    <location>
        <begin position="2"/>
        <end position="133"/>
    </location>
</feature>
<dbReference type="PANTHER" id="PTHR15160:SF1">
    <property type="entry name" value="VON HIPPEL-LINDAU DISEASE TUMOR SUPPRESSOR"/>
    <property type="match status" value="1"/>
</dbReference>
<dbReference type="InterPro" id="IPR036104">
    <property type="entry name" value="BFN_sf"/>
</dbReference>
<dbReference type="Gene3D" id="3.10.690.10">
    <property type="entry name" value="Bifunctional nuclease domain"/>
    <property type="match status" value="1"/>
</dbReference>
<protein>
    <recommendedName>
        <fullName evidence="1">BFN domain-containing protein</fullName>
    </recommendedName>
</protein>
<evidence type="ECO:0000313" key="2">
    <source>
        <dbReference type="EMBL" id="KKM64783.1"/>
    </source>
</evidence>
<organism evidence="2">
    <name type="scientific">marine sediment metagenome</name>
    <dbReference type="NCBI Taxonomy" id="412755"/>
    <lineage>
        <taxon>unclassified sequences</taxon>
        <taxon>metagenomes</taxon>
        <taxon>ecological metagenomes</taxon>
    </lineage>
</organism>
<dbReference type="PANTHER" id="PTHR15160">
    <property type="entry name" value="VON HIPPEL-LINDAU PROTEIN"/>
    <property type="match status" value="1"/>
</dbReference>
<evidence type="ECO:0000259" key="1">
    <source>
        <dbReference type="PROSITE" id="PS51658"/>
    </source>
</evidence>
<accession>A0A0F9J5J6</accession>
<dbReference type="AlphaFoldDB" id="A0A0F9J5J6"/>
<dbReference type="PROSITE" id="PS51658">
    <property type="entry name" value="BFN"/>
    <property type="match status" value="1"/>
</dbReference>
<dbReference type="InterPro" id="IPR003729">
    <property type="entry name" value="Bi_nuclease_dom"/>
</dbReference>
<proteinExistence type="predicted"/>
<dbReference type="Pfam" id="PF02577">
    <property type="entry name" value="BFN_dom"/>
    <property type="match status" value="1"/>
</dbReference>
<dbReference type="GO" id="GO:0004518">
    <property type="term" value="F:nuclease activity"/>
    <property type="evidence" value="ECO:0007669"/>
    <property type="project" value="InterPro"/>
</dbReference>
<reference evidence="2" key="1">
    <citation type="journal article" date="2015" name="Nature">
        <title>Complex archaea that bridge the gap between prokaryotes and eukaryotes.</title>
        <authorList>
            <person name="Spang A."/>
            <person name="Saw J.H."/>
            <person name="Jorgensen S.L."/>
            <person name="Zaremba-Niedzwiedzka K."/>
            <person name="Martijn J."/>
            <person name="Lind A.E."/>
            <person name="van Eijk R."/>
            <person name="Schleper C."/>
            <person name="Guy L."/>
            <person name="Ettema T.J."/>
        </authorList>
    </citation>
    <scope>NUCLEOTIDE SEQUENCE</scope>
</reference>
<gene>
    <name evidence="2" type="ORF">LCGC14_1497890</name>
</gene>
<dbReference type="SUPFAM" id="SSF103256">
    <property type="entry name" value="Hypothetical protein TM0160"/>
    <property type="match status" value="1"/>
</dbReference>